<dbReference type="EMBL" id="VSRR010001274">
    <property type="protein sequence ID" value="MPC23978.1"/>
    <property type="molecule type" value="Genomic_DNA"/>
</dbReference>
<dbReference type="Proteomes" id="UP000324222">
    <property type="component" value="Unassembled WGS sequence"/>
</dbReference>
<evidence type="ECO:0000313" key="1">
    <source>
        <dbReference type="EMBL" id="MPC23978.1"/>
    </source>
</evidence>
<reference evidence="1 2" key="1">
    <citation type="submission" date="2019-05" db="EMBL/GenBank/DDBJ databases">
        <title>Another draft genome of Portunus trituberculatus and its Hox gene families provides insights of decapod evolution.</title>
        <authorList>
            <person name="Jeong J.-H."/>
            <person name="Song I."/>
            <person name="Kim S."/>
            <person name="Choi T."/>
            <person name="Kim D."/>
            <person name="Ryu S."/>
            <person name="Kim W."/>
        </authorList>
    </citation>
    <scope>NUCLEOTIDE SEQUENCE [LARGE SCALE GENOMIC DNA]</scope>
    <source>
        <tissue evidence="1">Muscle</tissue>
    </source>
</reference>
<protein>
    <submittedName>
        <fullName evidence="1">Uncharacterized protein</fullName>
    </submittedName>
</protein>
<comment type="caution">
    <text evidence="1">The sequence shown here is derived from an EMBL/GenBank/DDBJ whole genome shotgun (WGS) entry which is preliminary data.</text>
</comment>
<sequence length="105" mass="11425">MINLDVKGARLQLGKRVPPLVCITTRVGRGSDTVSFIPVAIQIYPGTVLPHRRVNGPVLAPHSVRGSGVLVAIRVYNRDAVDVNVSRQAGIVCRQSVQQLQSDRF</sequence>
<name>A0A5B7DRD9_PORTR</name>
<proteinExistence type="predicted"/>
<keyword evidence="2" id="KW-1185">Reference proteome</keyword>
<evidence type="ECO:0000313" key="2">
    <source>
        <dbReference type="Proteomes" id="UP000324222"/>
    </source>
</evidence>
<accession>A0A5B7DRD9</accession>
<gene>
    <name evidence="1" type="ORF">E2C01_017047</name>
</gene>
<dbReference type="AlphaFoldDB" id="A0A5B7DRD9"/>
<organism evidence="1 2">
    <name type="scientific">Portunus trituberculatus</name>
    <name type="common">Swimming crab</name>
    <name type="synonym">Neptunus trituberculatus</name>
    <dbReference type="NCBI Taxonomy" id="210409"/>
    <lineage>
        <taxon>Eukaryota</taxon>
        <taxon>Metazoa</taxon>
        <taxon>Ecdysozoa</taxon>
        <taxon>Arthropoda</taxon>
        <taxon>Crustacea</taxon>
        <taxon>Multicrustacea</taxon>
        <taxon>Malacostraca</taxon>
        <taxon>Eumalacostraca</taxon>
        <taxon>Eucarida</taxon>
        <taxon>Decapoda</taxon>
        <taxon>Pleocyemata</taxon>
        <taxon>Brachyura</taxon>
        <taxon>Eubrachyura</taxon>
        <taxon>Portunoidea</taxon>
        <taxon>Portunidae</taxon>
        <taxon>Portuninae</taxon>
        <taxon>Portunus</taxon>
    </lineage>
</organism>